<sequence length="359" mass="40894">MTEQTLYDPHYPQRKAEPPSNKEMDFLLPPQNPELSTYEGIGDLFEEHRQIAAKYSVNRPYFELTGTEAPFLRVKHKEFDIKVGTVGSFSSAEMAKIINEQILNYISQETMGSQFPQDEKSKEELTALMIGDFQPNRVVVVIEKTGIPIASVQGHFGQQDTPLFQTIHHPWNGAYVPSTLASYQSLSVRETHYSFRRFLAEYGKQKESSVVCMSRLYKQEKWILEQLHVELPDAAWICMALLAVGIAFEGAAQERAGGSQPILVVYDTHSDYIQKKLKNYFGMMVIATANQVQPSPEVLQTILRYHYGTEGYQGEVFLGAGRFDEYLIKAQAFLREKGIDTPPIHGNHYKDMRLNQTQL</sequence>
<name>A0A317JLW2_9BACT</name>
<reference evidence="2 3" key="1">
    <citation type="submission" date="2018-02" db="EMBL/GenBank/DDBJ databases">
        <title>Genomic Reconstructions from Amazon Rainforest and Pasture Soil Reveal Novel Insights into the Physiology of Candidate Phyla in Tropical Sites.</title>
        <authorList>
            <person name="Kroeger M.E."/>
            <person name="Delmont T."/>
            <person name="Eren A.M."/>
            <person name="Guo J."/>
            <person name="Meyer K.M."/>
            <person name="Khan K."/>
            <person name="Rodrigues J.L.M."/>
            <person name="Bohannan B.J.M."/>
            <person name="Tringe S."/>
            <person name="Borges C.D."/>
            <person name="Tiedje J."/>
            <person name="Tsai S.M."/>
            <person name="Nusslein K."/>
        </authorList>
    </citation>
    <scope>NUCLEOTIDE SEQUENCE [LARGE SCALE GENOMIC DNA]</scope>
    <source>
        <strain evidence="2">Amazon FNV 2010 28 9</strain>
    </source>
</reference>
<dbReference type="Proteomes" id="UP000246104">
    <property type="component" value="Unassembled WGS sequence"/>
</dbReference>
<organism evidence="2 3">
    <name type="scientific">Candidatus Cerribacteria bacterium 'Amazon FNV 2010 28 9'</name>
    <dbReference type="NCBI Taxonomy" id="2081795"/>
    <lineage>
        <taxon>Bacteria</taxon>
        <taxon>Candidatus Cerribacteria</taxon>
    </lineage>
</organism>
<gene>
    <name evidence="2" type="ORF">C5B42_05690</name>
</gene>
<dbReference type="AlphaFoldDB" id="A0A317JLW2"/>
<dbReference type="EMBL" id="PSRQ01000061">
    <property type="protein sequence ID" value="PWU22584.1"/>
    <property type="molecule type" value="Genomic_DNA"/>
</dbReference>
<feature type="compositionally biased region" description="Basic and acidic residues" evidence="1">
    <location>
        <begin position="14"/>
        <end position="23"/>
    </location>
</feature>
<protein>
    <submittedName>
        <fullName evidence="2">Uncharacterized protein</fullName>
    </submittedName>
</protein>
<feature type="region of interest" description="Disordered" evidence="1">
    <location>
        <begin position="1"/>
        <end position="23"/>
    </location>
</feature>
<comment type="caution">
    <text evidence="2">The sequence shown here is derived from an EMBL/GenBank/DDBJ whole genome shotgun (WGS) entry which is preliminary data.</text>
</comment>
<evidence type="ECO:0000256" key="1">
    <source>
        <dbReference type="SAM" id="MobiDB-lite"/>
    </source>
</evidence>
<accession>A0A317JLW2</accession>
<evidence type="ECO:0000313" key="3">
    <source>
        <dbReference type="Proteomes" id="UP000246104"/>
    </source>
</evidence>
<proteinExistence type="predicted"/>
<evidence type="ECO:0000313" key="2">
    <source>
        <dbReference type="EMBL" id="PWU22584.1"/>
    </source>
</evidence>